<evidence type="ECO:0000256" key="1">
    <source>
        <dbReference type="SAM" id="SignalP"/>
    </source>
</evidence>
<name>A0A1H4BYP0_9RHOB</name>
<evidence type="ECO:0000313" key="2">
    <source>
        <dbReference type="EMBL" id="SEA53209.1"/>
    </source>
</evidence>
<evidence type="ECO:0000313" key="3">
    <source>
        <dbReference type="Proteomes" id="UP000198703"/>
    </source>
</evidence>
<dbReference type="RefSeq" id="WP_093253602.1">
    <property type="nucleotide sequence ID" value="NZ_FNQM01000006.1"/>
</dbReference>
<organism evidence="2 3">
    <name type="scientific">Rubrimonas cliftonensis</name>
    <dbReference type="NCBI Taxonomy" id="89524"/>
    <lineage>
        <taxon>Bacteria</taxon>
        <taxon>Pseudomonadati</taxon>
        <taxon>Pseudomonadota</taxon>
        <taxon>Alphaproteobacteria</taxon>
        <taxon>Rhodobacterales</taxon>
        <taxon>Paracoccaceae</taxon>
        <taxon>Rubrimonas</taxon>
    </lineage>
</organism>
<dbReference type="STRING" id="89524.SAMN05444370_106111"/>
<keyword evidence="3" id="KW-1185">Reference proteome</keyword>
<feature type="chain" id="PRO_5011524644" evidence="1">
    <location>
        <begin position="29"/>
        <end position="192"/>
    </location>
</feature>
<keyword evidence="1" id="KW-0732">Signal</keyword>
<gene>
    <name evidence="2" type="ORF">SAMN05444370_106111</name>
</gene>
<reference evidence="2 3" key="1">
    <citation type="submission" date="2016-10" db="EMBL/GenBank/DDBJ databases">
        <authorList>
            <person name="de Groot N.N."/>
        </authorList>
    </citation>
    <scope>NUCLEOTIDE SEQUENCE [LARGE SCALE GENOMIC DNA]</scope>
    <source>
        <strain evidence="2 3">DSM 15345</strain>
    </source>
</reference>
<protein>
    <submittedName>
        <fullName evidence="2">Uncharacterized protein</fullName>
    </submittedName>
</protein>
<accession>A0A1H4BYP0</accession>
<proteinExistence type="predicted"/>
<dbReference type="OrthoDB" id="7707581at2"/>
<dbReference type="AlphaFoldDB" id="A0A1H4BYP0"/>
<sequence length="192" mass="19429">MTSAARLAPALFAPVLFAVAASSSVAVAQGLPVTYVTQGAAIFTFAAPEGWTLRTGVDTSPDEMPEGVVPAPRVVSLMPEAGDGDMWVGLWSPPAIDGLDAAGAYLDALKTGVMDEAEVAETRDIAVGGLPGRLYLGEGARAGRPLSFSIATVDLGARVAVAAFIGDPGAREAHRDALAATLDSIAPAEAGR</sequence>
<dbReference type="Proteomes" id="UP000198703">
    <property type="component" value="Unassembled WGS sequence"/>
</dbReference>
<dbReference type="EMBL" id="FNQM01000006">
    <property type="protein sequence ID" value="SEA53209.1"/>
    <property type="molecule type" value="Genomic_DNA"/>
</dbReference>
<feature type="signal peptide" evidence="1">
    <location>
        <begin position="1"/>
        <end position="28"/>
    </location>
</feature>